<accession>A0A0Q9WV05</accession>
<gene>
    <name evidence="2" type="primary">Dvir\GJ12399</name>
    <name evidence="2" type="ORF">Dvir_GJ12399</name>
</gene>
<dbReference type="Proteomes" id="UP000008792">
    <property type="component" value="Unassembled WGS sequence"/>
</dbReference>
<dbReference type="InParanoid" id="A0A0Q9WV05"/>
<dbReference type="OrthoDB" id="7454303at2759"/>
<dbReference type="EMBL" id="CH940647">
    <property type="protein sequence ID" value="KRF84080.1"/>
    <property type="molecule type" value="Genomic_DNA"/>
</dbReference>
<evidence type="ECO:0000313" key="3">
    <source>
        <dbReference type="Proteomes" id="UP000008792"/>
    </source>
</evidence>
<reference evidence="2 3" key="1">
    <citation type="journal article" date="2007" name="Nature">
        <title>Evolution of genes and genomes on the Drosophila phylogeny.</title>
        <authorList>
            <consortium name="Drosophila 12 Genomes Consortium"/>
            <person name="Clark A.G."/>
            <person name="Eisen M.B."/>
            <person name="Smith D.R."/>
            <person name="Bergman C.M."/>
            <person name="Oliver B."/>
            <person name="Markow T.A."/>
            <person name="Kaufman T.C."/>
            <person name="Kellis M."/>
            <person name="Gelbart W."/>
            <person name="Iyer V.N."/>
            <person name="Pollard D.A."/>
            <person name="Sackton T.B."/>
            <person name="Larracuente A.M."/>
            <person name="Singh N.D."/>
            <person name="Abad J.P."/>
            <person name="Abt D.N."/>
            <person name="Adryan B."/>
            <person name="Aguade M."/>
            <person name="Akashi H."/>
            <person name="Anderson W.W."/>
            <person name="Aquadro C.F."/>
            <person name="Ardell D.H."/>
            <person name="Arguello R."/>
            <person name="Artieri C.G."/>
            <person name="Barbash D.A."/>
            <person name="Barker D."/>
            <person name="Barsanti P."/>
            <person name="Batterham P."/>
            <person name="Batzoglou S."/>
            <person name="Begun D."/>
            <person name="Bhutkar A."/>
            <person name="Blanco E."/>
            <person name="Bosak S.A."/>
            <person name="Bradley R.K."/>
            <person name="Brand A.D."/>
            <person name="Brent M.R."/>
            <person name="Brooks A.N."/>
            <person name="Brown R.H."/>
            <person name="Butlin R.K."/>
            <person name="Caggese C."/>
            <person name="Calvi B.R."/>
            <person name="Bernardo de Carvalho A."/>
            <person name="Caspi A."/>
            <person name="Castrezana S."/>
            <person name="Celniker S.E."/>
            <person name="Chang J.L."/>
            <person name="Chapple C."/>
            <person name="Chatterji S."/>
            <person name="Chinwalla A."/>
            <person name="Civetta A."/>
            <person name="Clifton S.W."/>
            <person name="Comeron J.M."/>
            <person name="Costello J.C."/>
            <person name="Coyne J.A."/>
            <person name="Daub J."/>
            <person name="David R.G."/>
            <person name="Delcher A.L."/>
            <person name="Delehaunty K."/>
            <person name="Do C.B."/>
            <person name="Ebling H."/>
            <person name="Edwards K."/>
            <person name="Eickbush T."/>
            <person name="Evans J.D."/>
            <person name="Filipski A."/>
            <person name="Findeiss S."/>
            <person name="Freyhult E."/>
            <person name="Fulton L."/>
            <person name="Fulton R."/>
            <person name="Garcia A.C."/>
            <person name="Gardiner A."/>
            <person name="Garfield D.A."/>
            <person name="Garvin B.E."/>
            <person name="Gibson G."/>
            <person name="Gilbert D."/>
            <person name="Gnerre S."/>
            <person name="Godfrey J."/>
            <person name="Good R."/>
            <person name="Gotea V."/>
            <person name="Gravely B."/>
            <person name="Greenberg A.J."/>
            <person name="Griffiths-Jones S."/>
            <person name="Gross S."/>
            <person name="Guigo R."/>
            <person name="Gustafson E.A."/>
            <person name="Haerty W."/>
            <person name="Hahn M.W."/>
            <person name="Halligan D.L."/>
            <person name="Halpern A.L."/>
            <person name="Halter G.M."/>
            <person name="Han M.V."/>
            <person name="Heger A."/>
            <person name="Hillier L."/>
            <person name="Hinrichs A.S."/>
            <person name="Holmes I."/>
            <person name="Hoskins R.A."/>
            <person name="Hubisz M.J."/>
            <person name="Hultmark D."/>
            <person name="Huntley M.A."/>
            <person name="Jaffe D.B."/>
            <person name="Jagadeeshan S."/>
            <person name="Jeck W.R."/>
            <person name="Johnson J."/>
            <person name="Jones C.D."/>
            <person name="Jordan W.C."/>
            <person name="Karpen G.H."/>
            <person name="Kataoka E."/>
            <person name="Keightley P.D."/>
            <person name="Kheradpour P."/>
            <person name="Kirkness E.F."/>
            <person name="Koerich L.B."/>
            <person name="Kristiansen K."/>
            <person name="Kudrna D."/>
            <person name="Kulathinal R.J."/>
            <person name="Kumar S."/>
            <person name="Kwok R."/>
            <person name="Lander E."/>
            <person name="Langley C.H."/>
            <person name="Lapoint R."/>
            <person name="Lazzaro B.P."/>
            <person name="Lee S.J."/>
            <person name="Levesque L."/>
            <person name="Li R."/>
            <person name="Lin C.F."/>
            <person name="Lin M.F."/>
            <person name="Lindblad-Toh K."/>
            <person name="Llopart A."/>
            <person name="Long M."/>
            <person name="Low L."/>
            <person name="Lozovsky E."/>
            <person name="Lu J."/>
            <person name="Luo M."/>
            <person name="Machado C.A."/>
            <person name="Makalowski W."/>
            <person name="Marzo M."/>
            <person name="Matsuda M."/>
            <person name="Matzkin L."/>
            <person name="McAllister B."/>
            <person name="McBride C.S."/>
            <person name="McKernan B."/>
            <person name="McKernan K."/>
            <person name="Mendez-Lago M."/>
            <person name="Minx P."/>
            <person name="Mollenhauer M.U."/>
            <person name="Montooth K."/>
            <person name="Mount S.M."/>
            <person name="Mu X."/>
            <person name="Myers E."/>
            <person name="Negre B."/>
            <person name="Newfeld S."/>
            <person name="Nielsen R."/>
            <person name="Noor M.A."/>
            <person name="O'Grady P."/>
            <person name="Pachter L."/>
            <person name="Papaceit M."/>
            <person name="Parisi M.J."/>
            <person name="Parisi M."/>
            <person name="Parts L."/>
            <person name="Pedersen J.S."/>
            <person name="Pesole G."/>
            <person name="Phillippy A.M."/>
            <person name="Ponting C.P."/>
            <person name="Pop M."/>
            <person name="Porcelli D."/>
            <person name="Powell J.R."/>
            <person name="Prohaska S."/>
            <person name="Pruitt K."/>
            <person name="Puig M."/>
            <person name="Quesneville H."/>
            <person name="Ram K.R."/>
            <person name="Rand D."/>
            <person name="Rasmussen M.D."/>
            <person name="Reed L.K."/>
            <person name="Reenan R."/>
            <person name="Reily A."/>
            <person name="Remington K.A."/>
            <person name="Rieger T.T."/>
            <person name="Ritchie M.G."/>
            <person name="Robin C."/>
            <person name="Rogers Y.H."/>
            <person name="Rohde C."/>
            <person name="Rozas J."/>
            <person name="Rubenfield M.J."/>
            <person name="Ruiz A."/>
            <person name="Russo S."/>
            <person name="Salzberg S.L."/>
            <person name="Sanchez-Gracia A."/>
            <person name="Saranga D.J."/>
            <person name="Sato H."/>
            <person name="Schaeffer S.W."/>
            <person name="Schatz M.C."/>
            <person name="Schlenke T."/>
            <person name="Schwartz R."/>
            <person name="Segarra C."/>
            <person name="Singh R.S."/>
            <person name="Sirot L."/>
            <person name="Sirota M."/>
            <person name="Sisneros N.B."/>
            <person name="Smith C.D."/>
            <person name="Smith T.F."/>
            <person name="Spieth J."/>
            <person name="Stage D.E."/>
            <person name="Stark A."/>
            <person name="Stephan W."/>
            <person name="Strausberg R.L."/>
            <person name="Strempel S."/>
            <person name="Sturgill D."/>
            <person name="Sutton G."/>
            <person name="Sutton G.G."/>
            <person name="Tao W."/>
            <person name="Teichmann S."/>
            <person name="Tobari Y.N."/>
            <person name="Tomimura Y."/>
            <person name="Tsolas J.M."/>
            <person name="Valente V.L."/>
            <person name="Venter E."/>
            <person name="Venter J.C."/>
            <person name="Vicario S."/>
            <person name="Vieira F.G."/>
            <person name="Vilella A.J."/>
            <person name="Villasante A."/>
            <person name="Walenz B."/>
            <person name="Wang J."/>
            <person name="Wasserman M."/>
            <person name="Watts T."/>
            <person name="Wilson D."/>
            <person name="Wilson R.K."/>
            <person name="Wing R.A."/>
            <person name="Wolfner M.F."/>
            <person name="Wong A."/>
            <person name="Wong G.K."/>
            <person name="Wu C.I."/>
            <person name="Wu G."/>
            <person name="Yamamoto D."/>
            <person name="Yang H.P."/>
            <person name="Yang S.P."/>
            <person name="Yorke J.A."/>
            <person name="Yoshida K."/>
            <person name="Zdobnov E."/>
            <person name="Zhang P."/>
            <person name="Zhang Y."/>
            <person name="Zimin A.V."/>
            <person name="Baldwin J."/>
            <person name="Abdouelleil A."/>
            <person name="Abdulkadir J."/>
            <person name="Abebe A."/>
            <person name="Abera B."/>
            <person name="Abreu J."/>
            <person name="Acer S.C."/>
            <person name="Aftuck L."/>
            <person name="Alexander A."/>
            <person name="An P."/>
            <person name="Anderson E."/>
            <person name="Anderson S."/>
            <person name="Arachi H."/>
            <person name="Azer M."/>
            <person name="Bachantsang P."/>
            <person name="Barry A."/>
            <person name="Bayul T."/>
            <person name="Berlin A."/>
            <person name="Bessette D."/>
            <person name="Bloom T."/>
            <person name="Blye J."/>
            <person name="Boguslavskiy L."/>
            <person name="Bonnet C."/>
            <person name="Boukhgalter B."/>
            <person name="Bourzgui I."/>
            <person name="Brown A."/>
            <person name="Cahill P."/>
            <person name="Channer S."/>
            <person name="Cheshatsang Y."/>
            <person name="Chuda L."/>
            <person name="Citroen M."/>
            <person name="Collymore A."/>
            <person name="Cooke P."/>
            <person name="Costello M."/>
            <person name="D'Aco K."/>
            <person name="Daza R."/>
            <person name="De Haan G."/>
            <person name="DeGray S."/>
            <person name="DeMaso C."/>
            <person name="Dhargay N."/>
            <person name="Dooley K."/>
            <person name="Dooley E."/>
            <person name="Doricent M."/>
            <person name="Dorje P."/>
            <person name="Dorjee K."/>
            <person name="Dupes A."/>
            <person name="Elong R."/>
            <person name="Falk J."/>
            <person name="Farina A."/>
            <person name="Faro S."/>
            <person name="Ferguson D."/>
            <person name="Fisher S."/>
            <person name="Foley C.D."/>
            <person name="Franke A."/>
            <person name="Friedrich D."/>
            <person name="Gadbois L."/>
            <person name="Gearin G."/>
            <person name="Gearin C.R."/>
            <person name="Giannoukos G."/>
            <person name="Goode T."/>
            <person name="Graham J."/>
            <person name="Grandbois E."/>
            <person name="Grewal S."/>
            <person name="Gyaltsen K."/>
            <person name="Hafez N."/>
            <person name="Hagos B."/>
            <person name="Hall J."/>
            <person name="Henson C."/>
            <person name="Hollinger A."/>
            <person name="Honan T."/>
            <person name="Huard M.D."/>
            <person name="Hughes L."/>
            <person name="Hurhula B."/>
            <person name="Husby M.E."/>
            <person name="Kamat A."/>
            <person name="Kanga B."/>
            <person name="Kashin S."/>
            <person name="Khazanovich D."/>
            <person name="Kisner P."/>
            <person name="Lance K."/>
            <person name="Lara M."/>
            <person name="Lee W."/>
            <person name="Lennon N."/>
            <person name="Letendre F."/>
            <person name="LeVine R."/>
            <person name="Lipovsky A."/>
            <person name="Liu X."/>
            <person name="Liu J."/>
            <person name="Liu S."/>
            <person name="Lokyitsang T."/>
            <person name="Lokyitsang Y."/>
            <person name="Lubonja R."/>
            <person name="Lui A."/>
            <person name="MacDonald P."/>
            <person name="Magnisalis V."/>
            <person name="Maru K."/>
            <person name="Matthews C."/>
            <person name="McCusker W."/>
            <person name="McDonough S."/>
            <person name="Mehta T."/>
            <person name="Meldrim J."/>
            <person name="Meneus L."/>
            <person name="Mihai O."/>
            <person name="Mihalev A."/>
            <person name="Mihova T."/>
            <person name="Mittelman R."/>
            <person name="Mlenga V."/>
            <person name="Montmayeur A."/>
            <person name="Mulrain L."/>
            <person name="Navidi A."/>
            <person name="Naylor J."/>
            <person name="Negash T."/>
            <person name="Nguyen T."/>
            <person name="Nguyen N."/>
            <person name="Nicol R."/>
            <person name="Norbu C."/>
            <person name="Norbu N."/>
            <person name="Novod N."/>
            <person name="O'Neill B."/>
            <person name="Osman S."/>
            <person name="Markiewicz E."/>
            <person name="Oyono O.L."/>
            <person name="Patti C."/>
            <person name="Phunkhang P."/>
            <person name="Pierre F."/>
            <person name="Priest M."/>
            <person name="Raghuraman S."/>
            <person name="Rege F."/>
            <person name="Reyes R."/>
            <person name="Rise C."/>
            <person name="Rogov P."/>
            <person name="Ross K."/>
            <person name="Ryan E."/>
            <person name="Settipalli S."/>
            <person name="Shea T."/>
            <person name="Sherpa N."/>
            <person name="Shi L."/>
            <person name="Shih D."/>
            <person name="Sparrow T."/>
            <person name="Spaulding J."/>
            <person name="Stalker J."/>
            <person name="Stange-Thomann N."/>
            <person name="Stavropoulos S."/>
            <person name="Stone C."/>
            <person name="Strader C."/>
            <person name="Tesfaye S."/>
            <person name="Thomson T."/>
            <person name="Thoulutsang Y."/>
            <person name="Thoulutsang D."/>
            <person name="Topham K."/>
            <person name="Topping I."/>
            <person name="Tsamla T."/>
            <person name="Vassiliev H."/>
            <person name="Vo A."/>
            <person name="Wangchuk T."/>
            <person name="Wangdi T."/>
            <person name="Weiand M."/>
            <person name="Wilkinson J."/>
            <person name="Wilson A."/>
            <person name="Yadav S."/>
            <person name="Young G."/>
            <person name="Yu Q."/>
            <person name="Zembek L."/>
            <person name="Zhong D."/>
            <person name="Zimmer A."/>
            <person name="Zwirko Z."/>
            <person name="Jaffe D.B."/>
            <person name="Alvarez P."/>
            <person name="Brockman W."/>
            <person name="Butler J."/>
            <person name="Chin C."/>
            <person name="Gnerre S."/>
            <person name="Grabherr M."/>
            <person name="Kleber M."/>
            <person name="Mauceli E."/>
            <person name="MacCallum I."/>
        </authorList>
    </citation>
    <scope>NUCLEOTIDE SEQUENCE [LARGE SCALE GENOMIC DNA]</scope>
    <source>
        <strain evidence="3">Tucson 15010-1051.87</strain>
    </source>
</reference>
<name>A0A0Q9WV05_DROVI</name>
<keyword evidence="3" id="KW-1185">Reference proteome</keyword>
<evidence type="ECO:0000256" key="1">
    <source>
        <dbReference type="SAM" id="MobiDB-lite"/>
    </source>
</evidence>
<dbReference type="STRING" id="7244.A0A0Q9WV05"/>
<protein>
    <submittedName>
        <fullName evidence="2">Uncharacterized protein, isoform B</fullName>
    </submittedName>
</protein>
<feature type="region of interest" description="Disordered" evidence="1">
    <location>
        <begin position="119"/>
        <end position="143"/>
    </location>
</feature>
<proteinExistence type="predicted"/>
<sequence length="748" mass="86546">MECMHTSGWLTNSANFPQFRMELAKIPWKRSFALQKSCVLAVGLSINLIFIANRLCNFAQQFCLRFVKMSLSPKNSDASMNKEANDGDVERAKNSKATDAMETDDRPATINTKDIHYDADSEMNESGAEDAAAKREPTTDEDVSTVIAPANRSTSDPISKQNCKWNLRVIISNLYMQTEQRLPSARVPKCLHNTSQCVSKHRCAMLPDAPDIGIAQELRNNLYSQHYETYLDMLETMALQSVYPDEAVFDRLLDMIMILNTKSLTLDELHSRYRNVIRIYYLLVDAFPPCWTALRPYYLNFLGITNATDEKPQKLQLLLDLLDDCLAKCSDSEISRLSPYYEQFVHDFAEEENANMSPEEVFLCHVQDYDWQSGKQWVDEFKKMSAAVQLARLCDALDMLCWVLEREFMAWLDHNRLQQTEPEIFQEDSKPFVLIVFGMTKSTRLTNITRQLLRLYSRAAAKSLYPERLRILERYVSLIMEASNTAELVYANNSLIYPNLGPQTRRLIGEFFKLFKTENPADVSTYIKTIPRLSQCYVRYEFADHFLRLFYCSDAGFEPGKVCEELKAKRWLKYKPRSAIEESDNEQLSREDYLKIMLNALRDYCTWLNLQACWKYIKTKVPVQTRTSSPLATPVGVVTGDVGKIFMLDEMQKEAHTWKQRINSKVILSRPKVNLPVARISVSTMAERYGGDIRQLRYLRRVLLEVKRFEDVTDWLDYVNDFLGEDEPSSETESHKEKRAQLPVIIKT</sequence>
<dbReference type="AlphaFoldDB" id="A0A0Q9WV05"/>
<dbReference type="FunCoup" id="A0A0Q9WV05">
    <property type="interactions" value="51"/>
</dbReference>
<evidence type="ECO:0000313" key="2">
    <source>
        <dbReference type="EMBL" id="KRF84080.1"/>
    </source>
</evidence>
<feature type="region of interest" description="Disordered" evidence="1">
    <location>
        <begin position="74"/>
        <end position="103"/>
    </location>
</feature>
<organism evidence="2 3">
    <name type="scientific">Drosophila virilis</name>
    <name type="common">Fruit fly</name>
    <dbReference type="NCBI Taxonomy" id="7244"/>
    <lineage>
        <taxon>Eukaryota</taxon>
        <taxon>Metazoa</taxon>
        <taxon>Ecdysozoa</taxon>
        <taxon>Arthropoda</taxon>
        <taxon>Hexapoda</taxon>
        <taxon>Insecta</taxon>
        <taxon>Pterygota</taxon>
        <taxon>Neoptera</taxon>
        <taxon>Endopterygota</taxon>
        <taxon>Diptera</taxon>
        <taxon>Brachycera</taxon>
        <taxon>Muscomorpha</taxon>
        <taxon>Ephydroidea</taxon>
        <taxon>Drosophilidae</taxon>
        <taxon>Drosophila</taxon>
    </lineage>
</organism>
<feature type="compositionally biased region" description="Basic and acidic residues" evidence="1">
    <location>
        <begin position="83"/>
        <end position="93"/>
    </location>
</feature>